<evidence type="ECO:0000256" key="2">
    <source>
        <dbReference type="SAM" id="Phobius"/>
    </source>
</evidence>
<keyword evidence="2" id="KW-0472">Membrane</keyword>
<dbReference type="CDD" id="cd06257">
    <property type="entry name" value="DnaJ"/>
    <property type="match status" value="1"/>
</dbReference>
<feature type="region of interest" description="Disordered" evidence="1">
    <location>
        <begin position="117"/>
        <end position="175"/>
    </location>
</feature>
<dbReference type="GeneID" id="19161392"/>
<gene>
    <name evidence="4" type="ORF">A1O1_06525</name>
</gene>
<name>W9Y924_9EURO</name>
<feature type="transmembrane region" description="Helical" evidence="2">
    <location>
        <begin position="230"/>
        <end position="255"/>
    </location>
</feature>
<accession>W9Y924</accession>
<dbReference type="RefSeq" id="XP_007725593.1">
    <property type="nucleotide sequence ID" value="XM_007727403.1"/>
</dbReference>
<dbReference type="EMBL" id="AMWN01000005">
    <property type="protein sequence ID" value="EXJ86155.1"/>
    <property type="molecule type" value="Genomic_DNA"/>
</dbReference>
<dbReference type="STRING" id="1182541.W9Y924"/>
<dbReference type="Proteomes" id="UP000019484">
    <property type="component" value="Unassembled WGS sequence"/>
</dbReference>
<evidence type="ECO:0000313" key="4">
    <source>
        <dbReference type="EMBL" id="EXJ86155.1"/>
    </source>
</evidence>
<dbReference type="AlphaFoldDB" id="W9Y924"/>
<reference evidence="4 5" key="1">
    <citation type="submission" date="2013-03" db="EMBL/GenBank/DDBJ databases">
        <title>The Genome Sequence of Capronia coronata CBS 617.96.</title>
        <authorList>
            <consortium name="The Broad Institute Genomics Platform"/>
            <person name="Cuomo C."/>
            <person name="de Hoog S."/>
            <person name="Gorbushina A."/>
            <person name="Walker B."/>
            <person name="Young S.K."/>
            <person name="Zeng Q."/>
            <person name="Gargeya S."/>
            <person name="Fitzgerald M."/>
            <person name="Haas B."/>
            <person name="Abouelleil A."/>
            <person name="Allen A.W."/>
            <person name="Alvarado L."/>
            <person name="Arachchi H.M."/>
            <person name="Berlin A.M."/>
            <person name="Chapman S.B."/>
            <person name="Gainer-Dewar J."/>
            <person name="Goldberg J."/>
            <person name="Griggs A."/>
            <person name="Gujja S."/>
            <person name="Hansen M."/>
            <person name="Howarth C."/>
            <person name="Imamovic A."/>
            <person name="Ireland A."/>
            <person name="Larimer J."/>
            <person name="McCowan C."/>
            <person name="Murphy C."/>
            <person name="Pearson M."/>
            <person name="Poon T.W."/>
            <person name="Priest M."/>
            <person name="Roberts A."/>
            <person name="Saif S."/>
            <person name="Shea T."/>
            <person name="Sisk P."/>
            <person name="Sykes S."/>
            <person name="Wortman J."/>
            <person name="Nusbaum C."/>
            <person name="Birren B."/>
        </authorList>
    </citation>
    <scope>NUCLEOTIDE SEQUENCE [LARGE SCALE GENOMIC DNA]</scope>
    <source>
        <strain evidence="4 5">CBS 617.96</strain>
    </source>
</reference>
<protein>
    <recommendedName>
        <fullName evidence="3">J domain-containing protein</fullName>
    </recommendedName>
</protein>
<evidence type="ECO:0000313" key="5">
    <source>
        <dbReference type="Proteomes" id="UP000019484"/>
    </source>
</evidence>
<dbReference type="InterPro" id="IPR053025">
    <property type="entry name" value="Mito_ATP_Synthase-Asso"/>
</dbReference>
<dbReference type="PANTHER" id="PTHR44873">
    <property type="entry name" value="DNAJ HOMOLOG SUBFAMILY C MEMBER 30, MITOCHONDRIAL"/>
    <property type="match status" value="1"/>
</dbReference>
<dbReference type="InterPro" id="IPR001623">
    <property type="entry name" value="DnaJ_domain"/>
</dbReference>
<dbReference type="eggNOG" id="KOG0715">
    <property type="taxonomic scope" value="Eukaryota"/>
</dbReference>
<keyword evidence="2" id="KW-0812">Transmembrane</keyword>
<comment type="caution">
    <text evidence="4">The sequence shown here is derived from an EMBL/GenBank/DDBJ whole genome shotgun (WGS) entry which is preliminary data.</text>
</comment>
<feature type="region of interest" description="Disordered" evidence="1">
    <location>
        <begin position="258"/>
        <end position="280"/>
    </location>
</feature>
<evidence type="ECO:0000256" key="1">
    <source>
        <dbReference type="SAM" id="MobiDB-lite"/>
    </source>
</evidence>
<dbReference type="SMART" id="SM00271">
    <property type="entry name" value="DnaJ"/>
    <property type="match status" value="1"/>
</dbReference>
<organism evidence="4 5">
    <name type="scientific">Capronia coronata CBS 617.96</name>
    <dbReference type="NCBI Taxonomy" id="1182541"/>
    <lineage>
        <taxon>Eukaryota</taxon>
        <taxon>Fungi</taxon>
        <taxon>Dikarya</taxon>
        <taxon>Ascomycota</taxon>
        <taxon>Pezizomycotina</taxon>
        <taxon>Eurotiomycetes</taxon>
        <taxon>Chaetothyriomycetidae</taxon>
        <taxon>Chaetothyriales</taxon>
        <taxon>Herpotrichiellaceae</taxon>
        <taxon>Capronia</taxon>
    </lineage>
</organism>
<keyword evidence="5" id="KW-1185">Reference proteome</keyword>
<evidence type="ECO:0000259" key="3">
    <source>
        <dbReference type="PROSITE" id="PS50076"/>
    </source>
</evidence>
<dbReference type="PROSITE" id="PS50076">
    <property type="entry name" value="DNAJ_2"/>
    <property type="match status" value="1"/>
</dbReference>
<dbReference type="OrthoDB" id="10250354at2759"/>
<keyword evidence="2" id="KW-1133">Transmembrane helix</keyword>
<dbReference type="PROSITE" id="PS00636">
    <property type="entry name" value="DNAJ_1"/>
    <property type="match status" value="1"/>
</dbReference>
<dbReference type="SUPFAM" id="SSF46565">
    <property type="entry name" value="Chaperone J-domain"/>
    <property type="match status" value="1"/>
</dbReference>
<proteinExistence type="predicted"/>
<dbReference type="InterPro" id="IPR018253">
    <property type="entry name" value="DnaJ_domain_CS"/>
</dbReference>
<sequence length="280" mass="30925">MNLRPGTLSSLRLTNPCAAKCFVNRTRGRHFSQSQTCPTANHGNPPNHYDVLGIGQHATQAELKKQFYVLSKETHPDLNRDNPEAGKRFMQISESYSVLGDPEKRKRYDRDMIHVHGHRHHHGTTSSHHHRGTHAGHRPPSGLSRRRSAFKGPPPSFYAHGKPSANTSNQARASQAGTFNASAFADEGKWDPDFDARSTYKTQTLEDYRRASRRAAELAAAQAEIEADNFWGRFLAVTSVIVLGVSLGTVIVGMANTPRGGLTRGDGSRRGGPRNEWTKG</sequence>
<dbReference type="HOGENOM" id="CLU_050546_2_0_1"/>
<dbReference type="Pfam" id="PF00226">
    <property type="entry name" value="DnaJ"/>
    <property type="match status" value="1"/>
</dbReference>
<feature type="compositionally biased region" description="Polar residues" evidence="1">
    <location>
        <begin position="164"/>
        <end position="175"/>
    </location>
</feature>
<dbReference type="Gene3D" id="1.10.287.110">
    <property type="entry name" value="DnaJ domain"/>
    <property type="match status" value="1"/>
</dbReference>
<dbReference type="PRINTS" id="PR00625">
    <property type="entry name" value="JDOMAIN"/>
</dbReference>
<feature type="compositionally biased region" description="Basic residues" evidence="1">
    <location>
        <begin position="117"/>
        <end position="137"/>
    </location>
</feature>
<dbReference type="InterPro" id="IPR036869">
    <property type="entry name" value="J_dom_sf"/>
</dbReference>
<dbReference type="PANTHER" id="PTHR44873:SF1">
    <property type="entry name" value="DNAJ HOMOLOG SUBFAMILY C MEMBER 30, MITOCHONDRIAL"/>
    <property type="match status" value="1"/>
</dbReference>
<feature type="domain" description="J" evidence="3">
    <location>
        <begin position="47"/>
        <end position="112"/>
    </location>
</feature>